<dbReference type="RefSeq" id="WP_169487727.1">
    <property type="nucleotide sequence ID" value="NZ_JABBGJ010000025.1"/>
</dbReference>
<dbReference type="AlphaFoldDB" id="A0A848IJ73"/>
<dbReference type="GO" id="GO:0004190">
    <property type="term" value="F:aspartic-type endopeptidase activity"/>
    <property type="evidence" value="ECO:0007669"/>
    <property type="project" value="InterPro"/>
</dbReference>
<dbReference type="Proteomes" id="UP000544134">
    <property type="component" value="Unassembled WGS sequence"/>
</dbReference>
<evidence type="ECO:0000313" key="4">
    <source>
        <dbReference type="Proteomes" id="UP000544134"/>
    </source>
</evidence>
<reference evidence="3 4" key="1">
    <citation type="submission" date="2020-04" db="EMBL/GenBank/DDBJ databases">
        <title>Paraburkholderia sp. RP-4-7 isolated from soil.</title>
        <authorList>
            <person name="Dahal R.H."/>
        </authorList>
    </citation>
    <scope>NUCLEOTIDE SEQUENCE [LARGE SCALE GENOMIC DNA]</scope>
    <source>
        <strain evidence="3 4">RP-4-7</strain>
    </source>
</reference>
<gene>
    <name evidence="3" type="ORF">HHL24_23310</name>
</gene>
<feature type="transmembrane region" description="Helical" evidence="1">
    <location>
        <begin position="36"/>
        <end position="55"/>
    </location>
</feature>
<organism evidence="3 4">
    <name type="scientific">Paraburkholderia polaris</name>
    <dbReference type="NCBI Taxonomy" id="2728848"/>
    <lineage>
        <taxon>Bacteria</taxon>
        <taxon>Pseudomonadati</taxon>
        <taxon>Pseudomonadota</taxon>
        <taxon>Betaproteobacteria</taxon>
        <taxon>Burkholderiales</taxon>
        <taxon>Burkholderiaceae</taxon>
        <taxon>Paraburkholderia</taxon>
    </lineage>
</organism>
<keyword evidence="1" id="KW-0812">Transmembrane</keyword>
<feature type="transmembrane region" description="Helical" evidence="1">
    <location>
        <begin position="61"/>
        <end position="78"/>
    </location>
</feature>
<feature type="domain" description="Prepilin type IV endopeptidase peptidase" evidence="2">
    <location>
        <begin position="15"/>
        <end position="117"/>
    </location>
</feature>
<evidence type="ECO:0000313" key="3">
    <source>
        <dbReference type="EMBL" id="NMM00856.1"/>
    </source>
</evidence>
<dbReference type="Gene3D" id="1.20.120.1220">
    <property type="match status" value="1"/>
</dbReference>
<accession>A0A848IJ73</accession>
<evidence type="ECO:0000259" key="2">
    <source>
        <dbReference type="Pfam" id="PF01478"/>
    </source>
</evidence>
<proteinExistence type="predicted"/>
<feature type="transmembrane region" description="Helical" evidence="1">
    <location>
        <begin position="160"/>
        <end position="178"/>
    </location>
</feature>
<feature type="transmembrane region" description="Helical" evidence="1">
    <location>
        <begin position="6"/>
        <end position="24"/>
    </location>
</feature>
<evidence type="ECO:0000256" key="1">
    <source>
        <dbReference type="SAM" id="Phobius"/>
    </source>
</evidence>
<dbReference type="Pfam" id="PF01478">
    <property type="entry name" value="Peptidase_A24"/>
    <property type="match status" value="1"/>
</dbReference>
<keyword evidence="1" id="KW-1133">Transmembrane helix</keyword>
<comment type="caution">
    <text evidence="3">The sequence shown here is derived from an EMBL/GenBank/DDBJ whole genome shotgun (WGS) entry which is preliminary data.</text>
</comment>
<feature type="transmembrane region" description="Helical" evidence="1">
    <location>
        <begin position="90"/>
        <end position="115"/>
    </location>
</feature>
<sequence length="180" mass="18568">MTVPPLPPQPVPLCVIVLVIVAASTDIAARRIPNRVIAIGLVAALCVQIWLRGPLNGGLEWLAGAACGFALLLPFYLLRGMAAGDVKLLLTIGAFVGPAVTFRIALATFLIGGVWSLGLAVSRGRFRQLIANLRQIVGSWRLVSPQASASSIVSPGSVGAIPYGVAMAAGTLGVLFAATF</sequence>
<dbReference type="EMBL" id="JABBGJ010000025">
    <property type="protein sequence ID" value="NMM00856.1"/>
    <property type="molecule type" value="Genomic_DNA"/>
</dbReference>
<dbReference type="GO" id="GO:0016020">
    <property type="term" value="C:membrane"/>
    <property type="evidence" value="ECO:0007669"/>
    <property type="project" value="InterPro"/>
</dbReference>
<name>A0A848IJ73_9BURK</name>
<keyword evidence="1" id="KW-0472">Membrane</keyword>
<dbReference type="InterPro" id="IPR000045">
    <property type="entry name" value="Prepilin_IV_endopep_pep"/>
</dbReference>
<keyword evidence="4" id="KW-1185">Reference proteome</keyword>
<protein>
    <submittedName>
        <fullName evidence="3">Peptidase A24</fullName>
    </submittedName>
</protein>